<sequence length="48" mass="5867">MYRVFKSLWYTKEEVNFVALKDGGILVKFCNEDDRKRILNLSHWLFDQ</sequence>
<dbReference type="EMBL" id="JABFAC010000007">
    <property type="protein sequence ID" value="MBA0617849.1"/>
    <property type="molecule type" value="Genomic_DNA"/>
</dbReference>
<gene>
    <name evidence="1" type="ORF">Godav_027264</name>
</gene>
<feature type="non-terminal residue" evidence="1">
    <location>
        <position position="48"/>
    </location>
</feature>
<dbReference type="Proteomes" id="UP000593561">
    <property type="component" value="Unassembled WGS sequence"/>
</dbReference>
<reference evidence="1 2" key="1">
    <citation type="journal article" date="2019" name="Genome Biol. Evol.">
        <title>Insights into the evolution of the New World diploid cottons (Gossypium, subgenus Houzingenia) based on genome sequencing.</title>
        <authorList>
            <person name="Grover C.E."/>
            <person name="Arick M.A. 2nd"/>
            <person name="Thrash A."/>
            <person name="Conover J.L."/>
            <person name="Sanders W.S."/>
            <person name="Peterson D.G."/>
            <person name="Frelichowski J.E."/>
            <person name="Scheffler J.A."/>
            <person name="Scheffler B.E."/>
            <person name="Wendel J.F."/>
        </authorList>
    </citation>
    <scope>NUCLEOTIDE SEQUENCE [LARGE SCALE GENOMIC DNA]</scope>
    <source>
        <strain evidence="1">27</strain>
        <tissue evidence="1">Leaf</tissue>
    </source>
</reference>
<name>A0A7J8RVM5_GOSDV</name>
<evidence type="ECO:0000313" key="2">
    <source>
        <dbReference type="Proteomes" id="UP000593561"/>
    </source>
</evidence>
<dbReference type="AlphaFoldDB" id="A0A7J8RVM5"/>
<protein>
    <recommendedName>
        <fullName evidence="3">DUF4283 domain-containing protein</fullName>
    </recommendedName>
</protein>
<proteinExistence type="predicted"/>
<organism evidence="1 2">
    <name type="scientific">Gossypium davidsonii</name>
    <name type="common">Davidson's cotton</name>
    <name type="synonym">Gossypium klotzschianum subsp. davidsonii</name>
    <dbReference type="NCBI Taxonomy" id="34287"/>
    <lineage>
        <taxon>Eukaryota</taxon>
        <taxon>Viridiplantae</taxon>
        <taxon>Streptophyta</taxon>
        <taxon>Embryophyta</taxon>
        <taxon>Tracheophyta</taxon>
        <taxon>Spermatophyta</taxon>
        <taxon>Magnoliopsida</taxon>
        <taxon>eudicotyledons</taxon>
        <taxon>Gunneridae</taxon>
        <taxon>Pentapetalae</taxon>
        <taxon>rosids</taxon>
        <taxon>malvids</taxon>
        <taxon>Malvales</taxon>
        <taxon>Malvaceae</taxon>
        <taxon>Malvoideae</taxon>
        <taxon>Gossypium</taxon>
    </lineage>
</organism>
<accession>A0A7J8RVM5</accession>
<evidence type="ECO:0008006" key="3">
    <source>
        <dbReference type="Google" id="ProtNLM"/>
    </source>
</evidence>
<comment type="caution">
    <text evidence="1">The sequence shown here is derived from an EMBL/GenBank/DDBJ whole genome shotgun (WGS) entry which is preliminary data.</text>
</comment>
<keyword evidence="2" id="KW-1185">Reference proteome</keyword>
<evidence type="ECO:0000313" key="1">
    <source>
        <dbReference type="EMBL" id="MBA0617849.1"/>
    </source>
</evidence>